<accession>A0AAW0BPY2</accession>
<feature type="region of interest" description="Disordered" evidence="1">
    <location>
        <begin position="1"/>
        <end position="26"/>
    </location>
</feature>
<dbReference type="EMBL" id="JAWWNJ010000028">
    <property type="protein sequence ID" value="KAK7028587.1"/>
    <property type="molecule type" value="Genomic_DNA"/>
</dbReference>
<evidence type="ECO:0000313" key="3">
    <source>
        <dbReference type="Proteomes" id="UP001362999"/>
    </source>
</evidence>
<dbReference type="Proteomes" id="UP001362999">
    <property type="component" value="Unassembled WGS sequence"/>
</dbReference>
<proteinExistence type="predicted"/>
<sequence>MSSLSRQATAVGHMTKSHTPLTPPTRLRTRLPLRIASEKYVKVSAITAHPSRRWGAQRLSKTCSASLLLVCAAADFDEEDILQVASIKRPKPATPGRC</sequence>
<dbReference type="AlphaFoldDB" id="A0AAW0BPY2"/>
<evidence type="ECO:0000313" key="2">
    <source>
        <dbReference type="EMBL" id="KAK7028587.1"/>
    </source>
</evidence>
<comment type="caution">
    <text evidence="2">The sequence shown here is derived from an EMBL/GenBank/DDBJ whole genome shotgun (WGS) entry which is preliminary data.</text>
</comment>
<name>A0AAW0BPY2_9AGAR</name>
<protein>
    <submittedName>
        <fullName evidence="2">Uncharacterized protein</fullName>
    </submittedName>
</protein>
<reference evidence="2 3" key="1">
    <citation type="journal article" date="2024" name="J Genomics">
        <title>Draft genome sequencing and assembly of Favolaschia claudopus CIRM-BRFM 2984 isolated from oak limbs.</title>
        <authorList>
            <person name="Navarro D."/>
            <person name="Drula E."/>
            <person name="Chaduli D."/>
            <person name="Cazenave R."/>
            <person name="Ahrendt S."/>
            <person name="Wang J."/>
            <person name="Lipzen A."/>
            <person name="Daum C."/>
            <person name="Barry K."/>
            <person name="Grigoriev I.V."/>
            <person name="Favel A."/>
            <person name="Rosso M.N."/>
            <person name="Martin F."/>
        </authorList>
    </citation>
    <scope>NUCLEOTIDE SEQUENCE [LARGE SCALE GENOMIC DNA]</scope>
    <source>
        <strain evidence="2 3">CIRM-BRFM 2984</strain>
    </source>
</reference>
<keyword evidence="3" id="KW-1185">Reference proteome</keyword>
<gene>
    <name evidence="2" type="ORF">R3P38DRAFT_3190194</name>
</gene>
<organism evidence="2 3">
    <name type="scientific">Favolaschia claudopus</name>
    <dbReference type="NCBI Taxonomy" id="2862362"/>
    <lineage>
        <taxon>Eukaryota</taxon>
        <taxon>Fungi</taxon>
        <taxon>Dikarya</taxon>
        <taxon>Basidiomycota</taxon>
        <taxon>Agaricomycotina</taxon>
        <taxon>Agaricomycetes</taxon>
        <taxon>Agaricomycetidae</taxon>
        <taxon>Agaricales</taxon>
        <taxon>Marasmiineae</taxon>
        <taxon>Mycenaceae</taxon>
        <taxon>Favolaschia</taxon>
    </lineage>
</organism>
<evidence type="ECO:0000256" key="1">
    <source>
        <dbReference type="SAM" id="MobiDB-lite"/>
    </source>
</evidence>